<feature type="transmembrane region" description="Helical" evidence="1">
    <location>
        <begin position="275"/>
        <end position="295"/>
    </location>
</feature>
<dbReference type="EMBL" id="LR727390">
    <property type="protein sequence ID" value="VWO99082.1"/>
    <property type="molecule type" value="Genomic_DNA"/>
</dbReference>
<reference evidence="2" key="1">
    <citation type="submission" date="2019-10" db="EMBL/GenBank/DDBJ databases">
        <authorList>
            <person name="Nor Muhammad N."/>
        </authorList>
    </citation>
    <scope>NUCLEOTIDE SEQUENCE</scope>
</reference>
<organism evidence="2">
    <name type="scientific">Ganoderma boninense</name>
    <dbReference type="NCBI Taxonomy" id="34458"/>
    <lineage>
        <taxon>Eukaryota</taxon>
        <taxon>Fungi</taxon>
        <taxon>Dikarya</taxon>
        <taxon>Basidiomycota</taxon>
        <taxon>Agaricomycotina</taxon>
        <taxon>Agaricomycetes</taxon>
        <taxon>Polyporales</taxon>
        <taxon>Polyporaceae</taxon>
        <taxon>Ganoderma</taxon>
    </lineage>
</organism>
<accession>A0A5K1K321</accession>
<keyword evidence="1" id="KW-1133">Transmembrane helix</keyword>
<keyword evidence="1" id="KW-0812">Transmembrane</keyword>
<protein>
    <submittedName>
        <fullName evidence="2">Alcohol oxidase</fullName>
    </submittedName>
</protein>
<gene>
    <name evidence="2" type="primary">Q9P304</name>
</gene>
<keyword evidence="1" id="KW-0472">Membrane</keyword>
<sequence>MSHFQSGLSSAVLLGFVGGEKALAALEATYINGRRPIPSAFNSPGSYIAATGFSWLVKSRIWDGPHAGVSLDPNALKSETTSSKGPKFTAAFSGSTIPTTGPIAKAVVDYSRKVPITVVDGRVTTSSSVTIVELPEAPESEVHPVTRISAPVIVPVLASGAAAAACGVVGDWTTLAMIVLGMACNAFSSLALQAGDLTFTRPVTTPGAPAGDGYLESGNEIIVLKGSEAAVSSVTRGRFTLRFRSESALRTFSTCSSLLTLQCIIQLLIIPQGTYVGQLFFLATMIVSWLYNSYVARQESAAWQKLVLVDLLKAPNMQRYSLGTRSQAAVFLMQVLKPANVEEQLSLLIPNNTPVWKTWRQAVARSLQNSKFDFEGAGYDAAGSFNGDEKELLATLLSDAQSVMVASAKF</sequence>
<evidence type="ECO:0000313" key="2">
    <source>
        <dbReference type="EMBL" id="VWO99082.1"/>
    </source>
</evidence>
<proteinExistence type="predicted"/>
<evidence type="ECO:0000256" key="1">
    <source>
        <dbReference type="SAM" id="Phobius"/>
    </source>
</evidence>
<dbReference type="AlphaFoldDB" id="A0A5K1K321"/>
<name>A0A5K1K321_9APHY</name>